<accession>A0A376ADY5</accession>
<protein>
    <submittedName>
        <fullName evidence="1">Uncharacterized protein</fullName>
    </submittedName>
</protein>
<evidence type="ECO:0000313" key="2">
    <source>
        <dbReference type="Proteomes" id="UP000254764"/>
    </source>
</evidence>
<evidence type="ECO:0000313" key="1">
    <source>
        <dbReference type="EMBL" id="SSC65663.1"/>
    </source>
</evidence>
<dbReference type="Proteomes" id="UP000254764">
    <property type="component" value="Unassembled WGS sequence"/>
</dbReference>
<keyword evidence="2" id="KW-1185">Reference proteome</keyword>
<name>A0A376ADY5_9HYPH</name>
<dbReference type="AlphaFoldDB" id="A0A376ADY5"/>
<dbReference type="EMBL" id="UEYP01000001">
    <property type="protein sequence ID" value="SSC65663.1"/>
    <property type="molecule type" value="Genomic_DNA"/>
</dbReference>
<sequence>MKCGGSDYFCVIFFVIAPFWELPGMDFRFFPEIKLLLLNAIKSQP</sequence>
<reference evidence="2" key="1">
    <citation type="submission" date="2018-07" db="EMBL/GenBank/DDBJ databases">
        <authorList>
            <person name="Peiro R."/>
            <person name="Begona"/>
            <person name="Cbmso G."/>
            <person name="Lopez M."/>
            <person name="Gonzalez S."/>
        </authorList>
    </citation>
    <scope>NUCLEOTIDE SEQUENCE [LARGE SCALE GENOMIC DNA]</scope>
</reference>
<organism evidence="1 2">
    <name type="scientific">Ciceribacter selenitireducens ATCC BAA-1503</name>
    <dbReference type="NCBI Taxonomy" id="1336235"/>
    <lineage>
        <taxon>Bacteria</taxon>
        <taxon>Pseudomonadati</taxon>
        <taxon>Pseudomonadota</taxon>
        <taxon>Alphaproteobacteria</taxon>
        <taxon>Hyphomicrobiales</taxon>
        <taxon>Rhizobiaceae</taxon>
        <taxon>Ciceribacter</taxon>
    </lineage>
</organism>
<gene>
    <name evidence="1" type="ORF">RHIZ70_1371</name>
</gene>
<proteinExistence type="predicted"/>